<dbReference type="GO" id="GO:0006383">
    <property type="term" value="P:transcription by RNA polymerase III"/>
    <property type="evidence" value="ECO:0007669"/>
    <property type="project" value="UniProtKB-UniRule"/>
</dbReference>
<dbReference type="Proteomes" id="UP000614601">
    <property type="component" value="Unassembled WGS sequence"/>
</dbReference>
<dbReference type="AlphaFoldDB" id="A0A811JVI6"/>
<evidence type="ECO:0000256" key="2">
    <source>
        <dbReference type="ARBA" id="ARBA00011038"/>
    </source>
</evidence>
<protein>
    <recommendedName>
        <fullName evidence="6">DNA-directed RNA polymerase III subunit RPC6</fullName>
        <shortName evidence="6">RNA polymerase III subunit C6</shortName>
    </recommendedName>
</protein>
<dbReference type="GO" id="GO:0005737">
    <property type="term" value="C:cytoplasm"/>
    <property type="evidence" value="ECO:0007669"/>
    <property type="project" value="UniProtKB-ARBA"/>
</dbReference>
<dbReference type="OrthoDB" id="613763at2759"/>
<evidence type="ECO:0000256" key="6">
    <source>
        <dbReference type="PIRNR" id="PIRNR028763"/>
    </source>
</evidence>
<dbReference type="Proteomes" id="UP000783686">
    <property type="component" value="Unassembled WGS sequence"/>
</dbReference>
<keyword evidence="4 6" id="KW-0804">Transcription</keyword>
<dbReference type="SUPFAM" id="SSF46785">
    <property type="entry name" value="Winged helix' DNA-binding domain"/>
    <property type="match status" value="2"/>
</dbReference>
<keyword evidence="8" id="KW-1185">Reference proteome</keyword>
<accession>A0A811JVI6</accession>
<keyword evidence="5 6" id="KW-0539">Nucleus</keyword>
<dbReference type="PIRSF" id="PIRSF028763">
    <property type="entry name" value="RNA_pol_Rpc34"/>
    <property type="match status" value="1"/>
</dbReference>
<evidence type="ECO:0000313" key="7">
    <source>
        <dbReference type="EMBL" id="CAD5207101.1"/>
    </source>
</evidence>
<keyword evidence="3 6" id="KW-0240">DNA-directed RNA polymerase</keyword>
<reference evidence="7" key="1">
    <citation type="submission" date="2020-09" db="EMBL/GenBank/DDBJ databases">
        <authorList>
            <person name="Kikuchi T."/>
        </authorList>
    </citation>
    <scope>NUCLEOTIDE SEQUENCE</scope>
    <source>
        <strain evidence="7">SH1</strain>
    </source>
</reference>
<dbReference type="InterPro" id="IPR016049">
    <property type="entry name" value="RNA_pol_Rpc34-like"/>
</dbReference>
<dbReference type="GO" id="GO:0005666">
    <property type="term" value="C:RNA polymerase III complex"/>
    <property type="evidence" value="ECO:0007669"/>
    <property type="project" value="UniProtKB-UniRule"/>
</dbReference>
<comment type="subcellular location">
    <subcellularLocation>
        <location evidence="1 6">Nucleus</location>
    </subcellularLocation>
</comment>
<dbReference type="FunFam" id="1.10.10.10:FF:000116">
    <property type="entry name" value="DNA-directed RNA polymerase III subunit RPC6"/>
    <property type="match status" value="1"/>
</dbReference>
<evidence type="ECO:0000313" key="8">
    <source>
        <dbReference type="Proteomes" id="UP000614601"/>
    </source>
</evidence>
<evidence type="ECO:0000256" key="1">
    <source>
        <dbReference type="ARBA" id="ARBA00004123"/>
    </source>
</evidence>
<dbReference type="InterPro" id="IPR036390">
    <property type="entry name" value="WH_DNA-bd_sf"/>
</dbReference>
<proteinExistence type="inferred from homology"/>
<comment type="caution">
    <text evidence="7">The sequence shown here is derived from an EMBL/GenBank/DDBJ whole genome shotgun (WGS) entry which is preliminary data.</text>
</comment>
<gene>
    <name evidence="7" type="ORF">BOKJ2_LOCUS1785</name>
</gene>
<dbReference type="GO" id="GO:0005654">
    <property type="term" value="C:nucleoplasm"/>
    <property type="evidence" value="ECO:0007669"/>
    <property type="project" value="UniProtKB-ARBA"/>
</dbReference>
<dbReference type="EMBL" id="CAJFDH010000001">
    <property type="protein sequence ID" value="CAD5207101.1"/>
    <property type="molecule type" value="Genomic_DNA"/>
</dbReference>
<dbReference type="Pfam" id="PF05158">
    <property type="entry name" value="RNA_pol_Rpc34"/>
    <property type="match status" value="1"/>
</dbReference>
<name>A0A811JVI6_9BILA</name>
<organism evidence="7 8">
    <name type="scientific">Bursaphelenchus okinawaensis</name>
    <dbReference type="NCBI Taxonomy" id="465554"/>
    <lineage>
        <taxon>Eukaryota</taxon>
        <taxon>Metazoa</taxon>
        <taxon>Ecdysozoa</taxon>
        <taxon>Nematoda</taxon>
        <taxon>Chromadorea</taxon>
        <taxon>Rhabditida</taxon>
        <taxon>Tylenchina</taxon>
        <taxon>Tylenchomorpha</taxon>
        <taxon>Aphelenchoidea</taxon>
        <taxon>Aphelenchoididae</taxon>
        <taxon>Bursaphelenchus</taxon>
    </lineage>
</organism>
<comment type="function">
    <text evidence="6">DNA-dependent RNA polymerase catalyzes the transcription of DNA into RNA using the four ribonucleoside triphosphates as substrates. Specific peripheric component of RNA polymerase III which synthesizes small RNAs, such as 5S rRNA and tRNAs.</text>
</comment>
<dbReference type="PANTHER" id="PTHR12780">
    <property type="entry name" value="RNA POLYMERASE III DNA DIRECTED , 39KD SUBUNIT-RELATED"/>
    <property type="match status" value="1"/>
</dbReference>
<dbReference type="InterPro" id="IPR007832">
    <property type="entry name" value="RNA_pol_Rpc34"/>
</dbReference>
<evidence type="ECO:0000256" key="3">
    <source>
        <dbReference type="ARBA" id="ARBA00022478"/>
    </source>
</evidence>
<dbReference type="InterPro" id="IPR036388">
    <property type="entry name" value="WH-like_DNA-bd_sf"/>
</dbReference>
<sequence>MEESLVDKKVEAELMKQLQGRKEGISNSELTELTPHLNAKSRSELINKILSTGDVEMLQICGSKDFYLKYKKTALPSDAPPEEHSVYSIVEESDKNGIGIKDIRDQSGLSETQLRRVLKSLEQKRLIKSIKAVGTTKKCYILYNIDAGDSLTGGTFYSDQQLDSQFVQTLIQVCVAMLQNVRQTAEDNNPTDKRRQVEDAFVASDVVAKYIHDKAISKVELSVGDVESILDVAVLDGKLEKRIGSQYRAKPQKPFLSPLITTPCFQCPMASECRPGHSISPENCEYIQATFDI</sequence>
<comment type="similarity">
    <text evidence="2 6">Belongs to the eukaryotic RPC34/RPC39 RNA polymerase subunit family.</text>
</comment>
<dbReference type="Gene3D" id="1.10.10.10">
    <property type="entry name" value="Winged helix-like DNA-binding domain superfamily/Winged helix DNA-binding domain"/>
    <property type="match status" value="2"/>
</dbReference>
<evidence type="ECO:0000256" key="4">
    <source>
        <dbReference type="ARBA" id="ARBA00023163"/>
    </source>
</evidence>
<dbReference type="EMBL" id="CAJFCW020000001">
    <property type="protein sequence ID" value="CAG9084341.1"/>
    <property type="molecule type" value="Genomic_DNA"/>
</dbReference>
<evidence type="ECO:0000256" key="5">
    <source>
        <dbReference type="ARBA" id="ARBA00023242"/>
    </source>
</evidence>